<dbReference type="PANTHER" id="PTHR30486:SF6">
    <property type="entry name" value="TYPE IV PILUS RETRACTATION ATPASE PILT"/>
    <property type="match status" value="1"/>
</dbReference>
<sequence length="318" mass="34006">MPFIDMQQNQTTTTPSTANLALGGNSPVAAAATSTQATPVQTSPAQAATQTAASGVKEVRGPGFAQPTLPVQQTSNFDEKLTSSLQQFADINQEVSKQPQPAVPSQVLPPTLPPAAAMTPRPVAVAPAGLPTLPPVAAPMPPVTPLEQQTAATLELQVPDASEIPTPELSKKQYSLDEILAQAVKMDASDVHLNVGYRAYARKDGDLISMQSPVLDNEMLKRMLVKVVATREEVDLEKVHDLDVAYHLPDLGVRFRVNIYRERDNYAAAFRIIPTKIRTLAELNMPALIRQFTTLEQGLVLVTGATGSGKTTTIAAML</sequence>
<dbReference type="InterPro" id="IPR001482">
    <property type="entry name" value="T2SS/T4SS_dom"/>
</dbReference>
<accession>A0A955I797</accession>
<dbReference type="Proteomes" id="UP000760819">
    <property type="component" value="Unassembled WGS sequence"/>
</dbReference>
<evidence type="ECO:0000259" key="3">
    <source>
        <dbReference type="Pfam" id="PF00437"/>
    </source>
</evidence>
<dbReference type="SUPFAM" id="SSF52540">
    <property type="entry name" value="P-loop containing nucleoside triphosphate hydrolases"/>
    <property type="match status" value="1"/>
</dbReference>
<evidence type="ECO:0000313" key="5">
    <source>
        <dbReference type="Proteomes" id="UP000760819"/>
    </source>
</evidence>
<dbReference type="Gene3D" id="3.30.450.90">
    <property type="match status" value="1"/>
</dbReference>
<gene>
    <name evidence="4" type="primary">tadA</name>
    <name evidence="4" type="ORF">KC640_01625</name>
</gene>
<dbReference type="PANTHER" id="PTHR30486">
    <property type="entry name" value="TWITCHING MOTILITY PROTEIN PILT"/>
    <property type="match status" value="1"/>
</dbReference>
<reference evidence="4" key="1">
    <citation type="submission" date="2020-04" db="EMBL/GenBank/DDBJ databases">
        <authorList>
            <person name="Zhang T."/>
        </authorList>
    </citation>
    <scope>NUCLEOTIDE SEQUENCE</scope>
    <source>
        <strain evidence="4">HKST-UBA12</strain>
    </source>
</reference>
<evidence type="ECO:0000256" key="2">
    <source>
        <dbReference type="SAM" id="MobiDB-lite"/>
    </source>
</evidence>
<dbReference type="Pfam" id="PF00437">
    <property type="entry name" value="T2SSE"/>
    <property type="match status" value="1"/>
</dbReference>
<dbReference type="EMBL" id="JAGQLI010000081">
    <property type="protein sequence ID" value="MCA9379104.1"/>
    <property type="molecule type" value="Genomic_DNA"/>
</dbReference>
<feature type="region of interest" description="Disordered" evidence="2">
    <location>
        <begin position="95"/>
        <end position="115"/>
    </location>
</feature>
<feature type="non-terminal residue" evidence="4">
    <location>
        <position position="318"/>
    </location>
</feature>
<dbReference type="InterPro" id="IPR050921">
    <property type="entry name" value="T4SS_GSP_E_ATPase"/>
</dbReference>
<dbReference type="AlphaFoldDB" id="A0A955I797"/>
<dbReference type="Gene3D" id="3.40.50.300">
    <property type="entry name" value="P-loop containing nucleotide triphosphate hydrolases"/>
    <property type="match status" value="1"/>
</dbReference>
<reference evidence="4" key="2">
    <citation type="journal article" date="2021" name="Microbiome">
        <title>Successional dynamics and alternative stable states in a saline activated sludge microbial community over 9 years.</title>
        <authorList>
            <person name="Wang Y."/>
            <person name="Ye J."/>
            <person name="Ju F."/>
            <person name="Liu L."/>
            <person name="Boyd J.A."/>
            <person name="Deng Y."/>
            <person name="Parks D.H."/>
            <person name="Jiang X."/>
            <person name="Yin X."/>
            <person name="Woodcroft B.J."/>
            <person name="Tyson G.W."/>
            <person name="Hugenholtz P."/>
            <person name="Polz M.F."/>
            <person name="Zhang T."/>
        </authorList>
    </citation>
    <scope>NUCLEOTIDE SEQUENCE</scope>
    <source>
        <strain evidence="4">HKST-UBA12</strain>
    </source>
</reference>
<organism evidence="4 5">
    <name type="scientific">Candidatus Dojkabacteria bacterium</name>
    <dbReference type="NCBI Taxonomy" id="2099670"/>
    <lineage>
        <taxon>Bacteria</taxon>
        <taxon>Candidatus Dojkabacteria</taxon>
    </lineage>
</organism>
<proteinExistence type="inferred from homology"/>
<evidence type="ECO:0000256" key="1">
    <source>
        <dbReference type="ARBA" id="ARBA00006611"/>
    </source>
</evidence>
<dbReference type="GO" id="GO:0016887">
    <property type="term" value="F:ATP hydrolysis activity"/>
    <property type="evidence" value="ECO:0007669"/>
    <property type="project" value="InterPro"/>
</dbReference>
<comment type="caution">
    <text evidence="4">The sequence shown here is derived from an EMBL/GenBank/DDBJ whole genome shotgun (WGS) entry which is preliminary data.</text>
</comment>
<evidence type="ECO:0000313" key="4">
    <source>
        <dbReference type="EMBL" id="MCA9379104.1"/>
    </source>
</evidence>
<comment type="similarity">
    <text evidence="1">Belongs to the GSP E family.</text>
</comment>
<feature type="domain" description="Bacterial type II secretion system protein E" evidence="3">
    <location>
        <begin position="175"/>
        <end position="318"/>
    </location>
</feature>
<name>A0A955I797_9BACT</name>
<protein>
    <submittedName>
        <fullName evidence="4">Flp pilus assembly complex ATPase component TadA</fullName>
    </submittedName>
</protein>
<dbReference type="InterPro" id="IPR027417">
    <property type="entry name" value="P-loop_NTPase"/>
</dbReference>